<dbReference type="InParanoid" id="A0A6P8S9U3"/>
<dbReference type="InterPro" id="IPR025164">
    <property type="entry name" value="Toastrack_DUF4097"/>
</dbReference>
<dbReference type="Proteomes" id="UP000515159">
    <property type="component" value="Chromosome 9"/>
</dbReference>
<evidence type="ECO:0000313" key="2">
    <source>
        <dbReference type="Proteomes" id="UP000515159"/>
    </source>
</evidence>
<dbReference type="GeneID" id="117366985"/>
<proteinExistence type="predicted"/>
<name>A0A6P8S9U3_GEOSA</name>
<dbReference type="KEGG" id="gsh:117366985"/>
<evidence type="ECO:0000313" key="3">
    <source>
        <dbReference type="RefSeq" id="XP_033815004.1"/>
    </source>
</evidence>
<dbReference type="OrthoDB" id="5984441at2759"/>
<gene>
    <name evidence="3" type="primary">FAM185A</name>
</gene>
<dbReference type="PANTHER" id="PTHR34094">
    <property type="match status" value="1"/>
</dbReference>
<feature type="domain" description="DUF4097" evidence="1">
    <location>
        <begin position="107"/>
        <end position="231"/>
    </location>
</feature>
<evidence type="ECO:0000259" key="1">
    <source>
        <dbReference type="Pfam" id="PF13349"/>
    </source>
</evidence>
<accession>A0A6P8S9U3</accession>
<dbReference type="RefSeq" id="XP_033815004.1">
    <property type="nucleotide sequence ID" value="XM_033959113.1"/>
</dbReference>
<organism evidence="2 3">
    <name type="scientific">Geotrypetes seraphini</name>
    <name type="common">Gaboon caecilian</name>
    <name type="synonym">Caecilia seraphini</name>
    <dbReference type="NCBI Taxonomy" id="260995"/>
    <lineage>
        <taxon>Eukaryota</taxon>
        <taxon>Metazoa</taxon>
        <taxon>Chordata</taxon>
        <taxon>Craniata</taxon>
        <taxon>Vertebrata</taxon>
        <taxon>Euteleostomi</taxon>
        <taxon>Amphibia</taxon>
        <taxon>Gymnophiona</taxon>
        <taxon>Geotrypetes</taxon>
    </lineage>
</organism>
<reference evidence="3" key="1">
    <citation type="submission" date="2025-08" db="UniProtKB">
        <authorList>
            <consortium name="RefSeq"/>
        </authorList>
    </citation>
    <scope>IDENTIFICATION</scope>
</reference>
<sequence>MLLPLALCRGCARSLRRTAAAGRRGWASSAEGGSKALKQWTLVVSPYGSLRVRLPCGVSVRSQDPFSHPHADRLFVTVSGAERGLDLDHIEVRYDEATRRVQILSESIDSGSSVDVATPLKFDLDVKTSGTGCVKIHKIECDSCKIETEKGSSILQSVKSHSIHVHTRGGKVCLKAVHGNVNIQAAEQSTVNIDKLQGSSINICTEDGQLKTKYLYAESSFLSSAAGDITLGTIHGDTTIQTKRGNITVDSSDGCLTASTHQGAIDVYISQVKKVALKSQEGCITVKVPPSLKASFQLSGAKVAVSSEIQLQAVQNTSKDGHTTMSAHMNQTNENGKWIEANTKIGTVFLHVQSWFQSLKLETL</sequence>
<dbReference type="AlphaFoldDB" id="A0A6P8S9U3"/>
<dbReference type="Gene3D" id="2.160.20.120">
    <property type="match status" value="1"/>
</dbReference>
<dbReference type="FunCoup" id="A0A6P8S9U3">
    <property type="interactions" value="259"/>
</dbReference>
<dbReference type="PANTHER" id="PTHR34094:SF1">
    <property type="entry name" value="PROTEIN FAM185A"/>
    <property type="match status" value="1"/>
</dbReference>
<keyword evidence="2" id="KW-1185">Reference proteome</keyword>
<dbReference type="CTD" id="222234"/>
<protein>
    <submittedName>
        <fullName evidence="3">Protein FAM185A</fullName>
    </submittedName>
</protein>
<dbReference type="Pfam" id="PF13349">
    <property type="entry name" value="DUF4097"/>
    <property type="match status" value="1"/>
</dbReference>